<evidence type="ECO:0000256" key="1">
    <source>
        <dbReference type="SAM" id="Phobius"/>
    </source>
</evidence>
<accession>A0A0R3Q3C9</accession>
<keyword evidence="1" id="KW-0472">Membrane</keyword>
<protein>
    <submittedName>
        <fullName evidence="2">Uncharacterized protein</fullName>
    </submittedName>
</protein>
<proteinExistence type="predicted"/>
<dbReference type="WBParaSite" id="BTMF_0000079701-mRNA-1">
    <property type="protein sequence ID" value="BTMF_0000079701-mRNA-1"/>
    <property type="gene ID" value="BTMF_0000079701"/>
</dbReference>
<keyword evidence="1" id="KW-0812">Transmembrane</keyword>
<sequence length="49" mass="6222">MCLARKTQSLYFNINLSFYYFFLYFFLYCFYATLCWYSYVFFILKTLKL</sequence>
<evidence type="ECO:0000313" key="2">
    <source>
        <dbReference type="WBParaSite" id="BTMF_0000079701-mRNA-1"/>
    </source>
</evidence>
<organism evidence="2">
    <name type="scientific">Brugia timori</name>
    <dbReference type="NCBI Taxonomy" id="42155"/>
    <lineage>
        <taxon>Eukaryota</taxon>
        <taxon>Metazoa</taxon>
        <taxon>Ecdysozoa</taxon>
        <taxon>Nematoda</taxon>
        <taxon>Chromadorea</taxon>
        <taxon>Rhabditida</taxon>
        <taxon>Spirurina</taxon>
        <taxon>Spiruromorpha</taxon>
        <taxon>Filarioidea</taxon>
        <taxon>Onchocercidae</taxon>
        <taxon>Brugia</taxon>
    </lineage>
</organism>
<feature type="transmembrane region" description="Helical" evidence="1">
    <location>
        <begin position="18"/>
        <end position="44"/>
    </location>
</feature>
<reference evidence="2" key="1">
    <citation type="submission" date="2017-02" db="UniProtKB">
        <authorList>
            <consortium name="WormBaseParasite"/>
        </authorList>
    </citation>
    <scope>IDENTIFICATION</scope>
</reference>
<keyword evidence="1" id="KW-1133">Transmembrane helix</keyword>
<name>A0A0R3Q3C9_9BILA</name>
<dbReference type="AlphaFoldDB" id="A0A0R3Q3C9"/>